<keyword evidence="1" id="KW-1133">Transmembrane helix</keyword>
<feature type="transmembrane region" description="Helical" evidence="1">
    <location>
        <begin position="34"/>
        <end position="56"/>
    </location>
</feature>
<gene>
    <name evidence="2" type="ORF">OMAR00294_LOCUS771</name>
</gene>
<feature type="transmembrane region" description="Helical" evidence="1">
    <location>
        <begin position="107"/>
        <end position="126"/>
    </location>
</feature>
<evidence type="ECO:0000256" key="1">
    <source>
        <dbReference type="SAM" id="Phobius"/>
    </source>
</evidence>
<organism evidence="2">
    <name type="scientific">Oxyrrhis marina</name>
    <name type="common">Dinoflagellate</name>
    <dbReference type="NCBI Taxonomy" id="2969"/>
    <lineage>
        <taxon>Eukaryota</taxon>
        <taxon>Sar</taxon>
        <taxon>Alveolata</taxon>
        <taxon>Dinophyceae</taxon>
        <taxon>Oxyrrhinales</taxon>
        <taxon>Oxyrrhinaceae</taxon>
        <taxon>Oxyrrhis</taxon>
    </lineage>
</organism>
<keyword evidence="1" id="KW-0812">Transmembrane</keyword>
<dbReference type="EMBL" id="HBJB01000882">
    <property type="protein sequence ID" value="CAE0840926.1"/>
    <property type="molecule type" value="Transcribed_RNA"/>
</dbReference>
<evidence type="ECO:0000313" key="2">
    <source>
        <dbReference type="EMBL" id="CAE0840926.1"/>
    </source>
</evidence>
<protein>
    <submittedName>
        <fullName evidence="2">Uncharacterized protein</fullName>
    </submittedName>
</protein>
<proteinExistence type="predicted"/>
<accession>A0A7S4GLZ3</accession>
<name>A0A7S4GLZ3_OXYMA</name>
<sequence>MLTSEFWRVFLNPFAPYIHTTLSFAAFLMAQVSAWGYVVLLSAGCLLTFAAAGCALGLRRDLGGPGVAVMWVLNAMFSLSAELVLIGDDGLVAWPPEARQLAEYGTVVWVLGQTVLAGRANIPVWISYYRQWRDTHGEFRIQGREPMV</sequence>
<feature type="transmembrane region" description="Helical" evidence="1">
    <location>
        <begin position="9"/>
        <end position="28"/>
    </location>
</feature>
<feature type="transmembrane region" description="Helical" evidence="1">
    <location>
        <begin position="68"/>
        <end position="87"/>
    </location>
</feature>
<dbReference type="AlphaFoldDB" id="A0A7S4GLZ3"/>
<reference evidence="2" key="1">
    <citation type="submission" date="2021-01" db="EMBL/GenBank/DDBJ databases">
        <authorList>
            <person name="Corre E."/>
            <person name="Pelletier E."/>
            <person name="Niang G."/>
            <person name="Scheremetjew M."/>
            <person name="Finn R."/>
            <person name="Kale V."/>
            <person name="Holt S."/>
            <person name="Cochrane G."/>
            <person name="Meng A."/>
            <person name="Brown T."/>
            <person name="Cohen L."/>
        </authorList>
    </citation>
    <scope>NUCLEOTIDE SEQUENCE</scope>
    <source>
        <strain evidence="2">LB1974</strain>
    </source>
</reference>
<keyword evidence="1" id="KW-0472">Membrane</keyword>